<evidence type="ECO:0000256" key="2">
    <source>
        <dbReference type="ARBA" id="ARBA00022670"/>
    </source>
</evidence>
<dbReference type="PRINTS" id="PR00723">
    <property type="entry name" value="SUBTILISIN"/>
</dbReference>
<evidence type="ECO:0000256" key="6">
    <source>
        <dbReference type="RuleBase" id="RU003355"/>
    </source>
</evidence>
<dbReference type="InterPro" id="IPR050131">
    <property type="entry name" value="Peptidase_S8_subtilisin-like"/>
</dbReference>
<dbReference type="PROSITE" id="PS00138">
    <property type="entry name" value="SUBTILASE_SER"/>
    <property type="match status" value="1"/>
</dbReference>
<evidence type="ECO:0000256" key="3">
    <source>
        <dbReference type="ARBA" id="ARBA00022801"/>
    </source>
</evidence>
<dbReference type="Pfam" id="PF00082">
    <property type="entry name" value="Peptidase_S8"/>
    <property type="match status" value="1"/>
</dbReference>
<dbReference type="EMBL" id="FXTN01000004">
    <property type="protein sequence ID" value="SMO60353.1"/>
    <property type="molecule type" value="Genomic_DNA"/>
</dbReference>
<dbReference type="OrthoDB" id="9813435at2"/>
<proteinExistence type="inferred from homology"/>
<gene>
    <name evidence="8" type="ORF">SAMN06265348_10448</name>
</gene>
<evidence type="ECO:0000259" key="7">
    <source>
        <dbReference type="Pfam" id="PF00082"/>
    </source>
</evidence>
<dbReference type="SUPFAM" id="SSF52743">
    <property type="entry name" value="Subtilisin-like"/>
    <property type="match status" value="1"/>
</dbReference>
<dbReference type="PROSITE" id="PS00136">
    <property type="entry name" value="SUBTILASE_ASP"/>
    <property type="match status" value="1"/>
</dbReference>
<evidence type="ECO:0000256" key="4">
    <source>
        <dbReference type="ARBA" id="ARBA00022825"/>
    </source>
</evidence>
<name>A0A521CLM4_9SPHI</name>
<dbReference type="GO" id="GO:0004252">
    <property type="term" value="F:serine-type endopeptidase activity"/>
    <property type="evidence" value="ECO:0007669"/>
    <property type="project" value="UniProtKB-UniRule"/>
</dbReference>
<evidence type="ECO:0000256" key="5">
    <source>
        <dbReference type="PROSITE-ProRule" id="PRU01240"/>
    </source>
</evidence>
<dbReference type="Proteomes" id="UP000320300">
    <property type="component" value="Unassembled WGS sequence"/>
</dbReference>
<dbReference type="PROSITE" id="PS00137">
    <property type="entry name" value="SUBTILASE_HIS"/>
    <property type="match status" value="1"/>
</dbReference>
<keyword evidence="3 5" id="KW-0378">Hydrolase</keyword>
<comment type="similarity">
    <text evidence="1 5 6">Belongs to the peptidase S8 family.</text>
</comment>
<dbReference type="GO" id="GO:0006508">
    <property type="term" value="P:proteolysis"/>
    <property type="evidence" value="ECO:0007669"/>
    <property type="project" value="UniProtKB-KW"/>
</dbReference>
<feature type="domain" description="Peptidase S8/S53" evidence="7">
    <location>
        <begin position="228"/>
        <end position="469"/>
    </location>
</feature>
<sequence length="505" mass="54553">MNKQRKFPENYILLPVSKTRVNPQDTPKVAKFFTQLQSSSEAPTALSLNVRKRPAQPSDEITVTVLDSIDTEGAKLISISNEELASFRFSYPGIRIIPEKFYNPAIASREIIKIHLTEPQALSTVTLRILDQQQQGIPDVTAVFFSDYSASRGASGVTDASGTVVLKLSSNVAERIYLYPGHSYWGQFKTDVALSSEMSFTLEPIAAGYQDALRFFYQTSAWQPLPRKIKIGIIDTGIGPHKDLSVLGGKNLVRGENENDYTDDEGHGTHVAGIIAAAGELKGVAEGADIMSYRVFAKGQGASNFDIIKAIDQAIKDNCDLINMSLGEAQDDEAISSYIKEAYNAGILCFAASGNDNRGPVSFPAAYSLALAVSAMGRKGTFPENSVQAGSVQEPYGTDPANFIADFSNQGIETDLTAPGVGIISTYPGDHYAVMDGTSMSCPAATGMAARILSGSEEILNLPRNQIRADEMVKYLAIYTKLLGFGANFEGKGMLYTNDELHSET</sequence>
<dbReference type="PROSITE" id="PS51892">
    <property type="entry name" value="SUBTILASE"/>
    <property type="match status" value="1"/>
</dbReference>
<dbReference type="InterPro" id="IPR023828">
    <property type="entry name" value="Peptidase_S8_Ser-AS"/>
</dbReference>
<reference evidence="8 9" key="1">
    <citation type="submission" date="2017-05" db="EMBL/GenBank/DDBJ databases">
        <authorList>
            <person name="Varghese N."/>
            <person name="Submissions S."/>
        </authorList>
    </citation>
    <scope>NUCLEOTIDE SEQUENCE [LARGE SCALE GENOMIC DNA]</scope>
    <source>
        <strain evidence="8 9">DSM 19036</strain>
    </source>
</reference>
<dbReference type="InterPro" id="IPR000209">
    <property type="entry name" value="Peptidase_S8/S53_dom"/>
</dbReference>
<dbReference type="InterPro" id="IPR008964">
    <property type="entry name" value="Invasin/intimin_cell_adhesion"/>
</dbReference>
<dbReference type="PANTHER" id="PTHR43806">
    <property type="entry name" value="PEPTIDASE S8"/>
    <property type="match status" value="1"/>
</dbReference>
<feature type="active site" description="Charge relay system" evidence="5">
    <location>
        <position position="267"/>
    </location>
</feature>
<dbReference type="InterPro" id="IPR023827">
    <property type="entry name" value="Peptidase_S8_Asp-AS"/>
</dbReference>
<accession>A0A521CLM4</accession>
<keyword evidence="4 5" id="KW-0720">Serine protease</keyword>
<dbReference type="InterPro" id="IPR015500">
    <property type="entry name" value="Peptidase_S8_subtilisin-rel"/>
</dbReference>
<evidence type="ECO:0000256" key="1">
    <source>
        <dbReference type="ARBA" id="ARBA00011073"/>
    </source>
</evidence>
<dbReference type="InterPro" id="IPR036852">
    <property type="entry name" value="Peptidase_S8/S53_dom_sf"/>
</dbReference>
<keyword evidence="2 5" id="KW-0645">Protease</keyword>
<feature type="active site" description="Charge relay system" evidence="5">
    <location>
        <position position="439"/>
    </location>
</feature>
<feature type="active site" description="Charge relay system" evidence="5">
    <location>
        <position position="235"/>
    </location>
</feature>
<dbReference type="InterPro" id="IPR022398">
    <property type="entry name" value="Peptidase_S8_His-AS"/>
</dbReference>
<dbReference type="Gene3D" id="3.40.50.200">
    <property type="entry name" value="Peptidase S8/S53 domain"/>
    <property type="match status" value="1"/>
</dbReference>
<dbReference type="SUPFAM" id="SSF49373">
    <property type="entry name" value="Invasin/intimin cell-adhesion fragments"/>
    <property type="match status" value="1"/>
</dbReference>
<organism evidence="8 9">
    <name type="scientific">Pedobacter westerhofensis</name>
    <dbReference type="NCBI Taxonomy" id="425512"/>
    <lineage>
        <taxon>Bacteria</taxon>
        <taxon>Pseudomonadati</taxon>
        <taxon>Bacteroidota</taxon>
        <taxon>Sphingobacteriia</taxon>
        <taxon>Sphingobacteriales</taxon>
        <taxon>Sphingobacteriaceae</taxon>
        <taxon>Pedobacter</taxon>
    </lineage>
</organism>
<dbReference type="AlphaFoldDB" id="A0A521CLM4"/>
<dbReference type="RefSeq" id="WP_142527764.1">
    <property type="nucleotide sequence ID" value="NZ_CBCSJO010000001.1"/>
</dbReference>
<keyword evidence="9" id="KW-1185">Reference proteome</keyword>
<evidence type="ECO:0000313" key="8">
    <source>
        <dbReference type="EMBL" id="SMO60353.1"/>
    </source>
</evidence>
<dbReference type="PANTHER" id="PTHR43806:SF11">
    <property type="entry name" value="CEREVISIN-RELATED"/>
    <property type="match status" value="1"/>
</dbReference>
<protein>
    <submittedName>
        <fullName evidence="8">Subtilisin</fullName>
    </submittedName>
</protein>
<evidence type="ECO:0000313" key="9">
    <source>
        <dbReference type="Proteomes" id="UP000320300"/>
    </source>
</evidence>